<dbReference type="AlphaFoldDB" id="A0A3N6ZT28"/>
<evidence type="ECO:0000256" key="6">
    <source>
        <dbReference type="ARBA" id="ARBA00022989"/>
    </source>
</evidence>
<comment type="subcellular location">
    <subcellularLocation>
        <location evidence="1">Cell membrane</location>
        <topology evidence="1">Multi-pass membrane protein</topology>
    </subcellularLocation>
</comment>
<name>A0A3N6ZT28_9ACTN</name>
<feature type="transmembrane region" description="Helical" evidence="8">
    <location>
        <begin position="128"/>
        <end position="148"/>
    </location>
</feature>
<evidence type="ECO:0000313" key="10">
    <source>
        <dbReference type="Proteomes" id="UP000275225"/>
    </source>
</evidence>
<feature type="transmembrane region" description="Helical" evidence="8">
    <location>
        <begin position="314"/>
        <end position="335"/>
    </location>
</feature>
<evidence type="ECO:0000256" key="5">
    <source>
        <dbReference type="ARBA" id="ARBA00022692"/>
    </source>
</evidence>
<dbReference type="Proteomes" id="UP000275225">
    <property type="component" value="Unassembled WGS sequence"/>
</dbReference>
<dbReference type="RefSeq" id="WP_124235382.1">
    <property type="nucleotide sequence ID" value="NZ_JBHUFI010000007.1"/>
</dbReference>
<dbReference type="InterPro" id="IPR000522">
    <property type="entry name" value="ABC_transptr_permease_BtuC"/>
</dbReference>
<proteinExistence type="inferred from homology"/>
<evidence type="ECO:0000256" key="4">
    <source>
        <dbReference type="ARBA" id="ARBA00022475"/>
    </source>
</evidence>
<keyword evidence="4" id="KW-1003">Cell membrane</keyword>
<keyword evidence="6 8" id="KW-1133">Transmembrane helix</keyword>
<dbReference type="GO" id="GO:0033214">
    <property type="term" value="P:siderophore-iron import into cell"/>
    <property type="evidence" value="ECO:0007669"/>
    <property type="project" value="TreeGrafter"/>
</dbReference>
<comment type="similarity">
    <text evidence="2">Belongs to the binding-protein-dependent transport system permease family. FecCD subfamily.</text>
</comment>
<comment type="caution">
    <text evidence="9">The sequence shown here is derived from an EMBL/GenBank/DDBJ whole genome shotgun (WGS) entry which is preliminary data.</text>
</comment>
<sequence length="340" mass="36362">MADVSMRATARASAETSRVLAAFRPRLIGISVLAVLAALAILFYGNPAPVGSRGYWIIAESRMVSVGTILIVAFCHGVGTVVFHAVTNNRILTPSILGFDALYRVIQTALVFFFGAGAVAATDGLFKVVVQSVLMVAFAALLYGWLFSGTHTSLHVLLLVGVVMGMGFASLSTFMQRLLTPSDFDILTARLFGNISVSNVTYLPWGGLVCVVVGVVLWRRRHVLDVVALGRETAISLGVGYRREVLIALTLVAVLISVSTSLVGPMTFLGFVVALLTYQIVGSSEHSRTLPMAVAVGASTLLIAYFILRHVFYAAGLINVIIELVGGLVFLVYLLRKGLR</sequence>
<dbReference type="PANTHER" id="PTHR30472">
    <property type="entry name" value="FERRIC ENTEROBACTIN TRANSPORT SYSTEM PERMEASE PROTEIN"/>
    <property type="match status" value="1"/>
</dbReference>
<evidence type="ECO:0000313" key="9">
    <source>
        <dbReference type="EMBL" id="RQN10187.1"/>
    </source>
</evidence>
<dbReference type="GO" id="GO:0005886">
    <property type="term" value="C:plasma membrane"/>
    <property type="evidence" value="ECO:0007669"/>
    <property type="project" value="UniProtKB-SubCell"/>
</dbReference>
<feature type="transmembrane region" description="Helical" evidence="8">
    <location>
        <begin position="290"/>
        <end position="308"/>
    </location>
</feature>
<dbReference type="Pfam" id="PF01032">
    <property type="entry name" value="FecCD"/>
    <property type="match status" value="1"/>
</dbReference>
<feature type="transmembrane region" description="Helical" evidence="8">
    <location>
        <begin position="66"/>
        <end position="86"/>
    </location>
</feature>
<keyword evidence="7 8" id="KW-0472">Membrane</keyword>
<evidence type="ECO:0000256" key="7">
    <source>
        <dbReference type="ARBA" id="ARBA00023136"/>
    </source>
</evidence>
<keyword evidence="10" id="KW-1185">Reference proteome</keyword>
<feature type="transmembrane region" description="Helical" evidence="8">
    <location>
        <begin position="245"/>
        <end position="278"/>
    </location>
</feature>
<organism evidence="9 10">
    <name type="scientific">Aeromicrobium camelliae</name>
    <dbReference type="NCBI Taxonomy" id="1538144"/>
    <lineage>
        <taxon>Bacteria</taxon>
        <taxon>Bacillati</taxon>
        <taxon>Actinomycetota</taxon>
        <taxon>Actinomycetes</taxon>
        <taxon>Propionibacteriales</taxon>
        <taxon>Nocardioidaceae</taxon>
        <taxon>Aeromicrobium</taxon>
    </lineage>
</organism>
<keyword evidence="5 8" id="KW-0812">Transmembrane</keyword>
<evidence type="ECO:0000256" key="8">
    <source>
        <dbReference type="SAM" id="Phobius"/>
    </source>
</evidence>
<reference evidence="9 10" key="1">
    <citation type="submission" date="2018-11" db="EMBL/GenBank/DDBJ databases">
        <authorList>
            <person name="Li F."/>
        </authorList>
    </citation>
    <scope>NUCLEOTIDE SEQUENCE [LARGE SCALE GENOMIC DNA]</scope>
    <source>
        <strain evidence="9 10">YS17T</strain>
    </source>
</reference>
<feature type="transmembrane region" description="Helical" evidence="8">
    <location>
        <begin position="154"/>
        <end position="179"/>
    </location>
</feature>
<keyword evidence="3" id="KW-0813">Transport</keyword>
<feature type="transmembrane region" description="Helical" evidence="8">
    <location>
        <begin position="101"/>
        <end position="121"/>
    </location>
</feature>
<dbReference type="PANTHER" id="PTHR30472:SF19">
    <property type="entry name" value="PETROBACTIN IMPORT SYSTEM PERMEASE PROTEIN YCLO"/>
    <property type="match status" value="1"/>
</dbReference>
<evidence type="ECO:0000256" key="2">
    <source>
        <dbReference type="ARBA" id="ARBA00007935"/>
    </source>
</evidence>
<gene>
    <name evidence="9" type="ORF">EHW97_01485</name>
</gene>
<dbReference type="InterPro" id="IPR037294">
    <property type="entry name" value="ABC_BtuC-like"/>
</dbReference>
<dbReference type="GO" id="GO:0022857">
    <property type="term" value="F:transmembrane transporter activity"/>
    <property type="evidence" value="ECO:0007669"/>
    <property type="project" value="InterPro"/>
</dbReference>
<dbReference type="EMBL" id="RQJX01000001">
    <property type="protein sequence ID" value="RQN10187.1"/>
    <property type="molecule type" value="Genomic_DNA"/>
</dbReference>
<feature type="transmembrane region" description="Helical" evidence="8">
    <location>
        <begin position="200"/>
        <end position="218"/>
    </location>
</feature>
<dbReference type="SUPFAM" id="SSF81345">
    <property type="entry name" value="ABC transporter involved in vitamin B12 uptake, BtuC"/>
    <property type="match status" value="1"/>
</dbReference>
<dbReference type="OrthoDB" id="9796260at2"/>
<evidence type="ECO:0000256" key="1">
    <source>
        <dbReference type="ARBA" id="ARBA00004651"/>
    </source>
</evidence>
<dbReference type="Gene3D" id="1.10.3470.10">
    <property type="entry name" value="ABC transporter involved in vitamin B12 uptake, BtuC"/>
    <property type="match status" value="1"/>
</dbReference>
<protein>
    <submittedName>
        <fullName evidence="9">Enterobactin ABC transporter permease</fullName>
    </submittedName>
</protein>
<feature type="transmembrane region" description="Helical" evidence="8">
    <location>
        <begin position="27"/>
        <end position="45"/>
    </location>
</feature>
<evidence type="ECO:0000256" key="3">
    <source>
        <dbReference type="ARBA" id="ARBA00022448"/>
    </source>
</evidence>
<accession>A0A3N6ZT28</accession>